<sequence>MKKWGIIIVTVVVFAALYFIEFSKIETGNGSSNSIPTLDNLKFDETAQNWEDFYKVRATIIDGQTAEFEIPKKLKEKIGSEMKLNGAAVFFSPGCKFIGDKIAVHSLFLYPTLGLANACIHLPEVAMRWTIQINLADDWIISQTDMIDAVVNVSGTFRIDTSKPYEAAFFLDNANIKFAQEKEVKF</sequence>
<name>A0A9X3J650_9BACT</name>
<evidence type="ECO:0000313" key="2">
    <source>
        <dbReference type="Proteomes" id="UP001145087"/>
    </source>
</evidence>
<reference evidence="1" key="1">
    <citation type="submission" date="2022-11" db="EMBL/GenBank/DDBJ databases">
        <title>Marilongibacter aestuarii gen. nov., sp. nov., isolated from tidal flat sediment.</title>
        <authorList>
            <person name="Jiayan W."/>
        </authorList>
    </citation>
    <scope>NUCLEOTIDE SEQUENCE</scope>
    <source>
        <strain evidence="1">Z1-6</strain>
    </source>
</reference>
<gene>
    <name evidence="1" type="ORF">OU798_09605</name>
</gene>
<keyword evidence="2" id="KW-1185">Reference proteome</keyword>
<dbReference type="Proteomes" id="UP001145087">
    <property type="component" value="Unassembled WGS sequence"/>
</dbReference>
<organism evidence="1 2">
    <name type="scientific">Draconibacterium aestuarii</name>
    <dbReference type="NCBI Taxonomy" id="2998507"/>
    <lineage>
        <taxon>Bacteria</taxon>
        <taxon>Pseudomonadati</taxon>
        <taxon>Bacteroidota</taxon>
        <taxon>Bacteroidia</taxon>
        <taxon>Marinilabiliales</taxon>
        <taxon>Prolixibacteraceae</taxon>
        <taxon>Draconibacterium</taxon>
    </lineage>
</organism>
<accession>A0A9X3J650</accession>
<evidence type="ECO:0000313" key="1">
    <source>
        <dbReference type="EMBL" id="MCY1720597.1"/>
    </source>
</evidence>
<dbReference type="EMBL" id="JAPOHD010000020">
    <property type="protein sequence ID" value="MCY1720597.1"/>
    <property type="molecule type" value="Genomic_DNA"/>
</dbReference>
<comment type="caution">
    <text evidence="1">The sequence shown here is derived from an EMBL/GenBank/DDBJ whole genome shotgun (WGS) entry which is preliminary data.</text>
</comment>
<proteinExistence type="predicted"/>
<dbReference type="RefSeq" id="WP_343332931.1">
    <property type="nucleotide sequence ID" value="NZ_JAPOHD010000020.1"/>
</dbReference>
<protein>
    <submittedName>
        <fullName evidence="1">Uncharacterized protein</fullName>
    </submittedName>
</protein>
<dbReference type="AlphaFoldDB" id="A0A9X3J650"/>